<accession>A0AB39ZYN2</accession>
<evidence type="ECO:0000313" key="5">
    <source>
        <dbReference type="Proteomes" id="UP001652628"/>
    </source>
</evidence>
<evidence type="ECO:0000256" key="2">
    <source>
        <dbReference type="ARBA" id="ARBA00007560"/>
    </source>
</evidence>
<dbReference type="PANTHER" id="PTHR23188:SF12">
    <property type="entry name" value="RNA POLYMERASE II-ASSOCIATED FACTOR 1 HOMOLOG"/>
    <property type="match status" value="1"/>
</dbReference>
<keyword evidence="5" id="KW-1185">Reference proteome</keyword>
<dbReference type="InterPro" id="IPR007133">
    <property type="entry name" value="RNA_pol_II-assoc_Paf1"/>
</dbReference>
<dbReference type="Pfam" id="PF03985">
    <property type="entry name" value="Paf1"/>
    <property type="match status" value="1"/>
</dbReference>
<comment type="similarity">
    <text evidence="2">Belongs to the PAF1 family.</text>
</comment>
<dbReference type="Proteomes" id="UP001652628">
    <property type="component" value="Chromosome 2L"/>
</dbReference>
<evidence type="ECO:0000256" key="4">
    <source>
        <dbReference type="ARBA" id="ARBA00023242"/>
    </source>
</evidence>
<reference evidence="5" key="1">
    <citation type="submission" date="2025-05" db="UniProtKB">
        <authorList>
            <consortium name="RefSeq"/>
        </authorList>
    </citation>
    <scope>NUCLEOTIDE SEQUENCE [LARGE SCALE GENOMIC DNA]</scope>
</reference>
<dbReference type="AlphaFoldDB" id="A0AB39ZYN2"/>
<organism evidence="5 6">
    <name type="scientific">Drosophila suzukii</name>
    <name type="common">Spotted-wing drosophila fruit fly</name>
    <dbReference type="NCBI Taxonomy" id="28584"/>
    <lineage>
        <taxon>Eukaryota</taxon>
        <taxon>Metazoa</taxon>
        <taxon>Ecdysozoa</taxon>
        <taxon>Arthropoda</taxon>
        <taxon>Hexapoda</taxon>
        <taxon>Insecta</taxon>
        <taxon>Pterygota</taxon>
        <taxon>Neoptera</taxon>
        <taxon>Endopterygota</taxon>
        <taxon>Diptera</taxon>
        <taxon>Brachycera</taxon>
        <taxon>Muscomorpha</taxon>
        <taxon>Ephydroidea</taxon>
        <taxon>Drosophilidae</taxon>
        <taxon>Drosophila</taxon>
        <taxon>Sophophora</taxon>
    </lineage>
</organism>
<evidence type="ECO:0000313" key="6">
    <source>
        <dbReference type="RefSeq" id="XP_016945675.3"/>
    </source>
</evidence>
<dbReference type="PANTHER" id="PTHR23188">
    <property type="entry name" value="RNA POLYMERASE II-ASSOCIATED FACTOR 1 HOMOLOG"/>
    <property type="match status" value="1"/>
</dbReference>
<dbReference type="GeneID" id="108021456"/>
<dbReference type="GO" id="GO:0000993">
    <property type="term" value="F:RNA polymerase II complex binding"/>
    <property type="evidence" value="ECO:0007669"/>
    <property type="project" value="TreeGrafter"/>
</dbReference>
<keyword evidence="4" id="KW-0539">Nucleus</keyword>
<comment type="subcellular location">
    <subcellularLocation>
        <location evidence="1">Nucleus</location>
    </subcellularLocation>
</comment>
<dbReference type="GO" id="GO:0006368">
    <property type="term" value="P:transcription elongation by RNA polymerase II"/>
    <property type="evidence" value="ECO:0007669"/>
    <property type="project" value="InterPro"/>
</dbReference>
<dbReference type="GO" id="GO:0016593">
    <property type="term" value="C:Cdc73/Paf1 complex"/>
    <property type="evidence" value="ECO:0007669"/>
    <property type="project" value="InterPro"/>
</dbReference>
<reference evidence="6" key="2">
    <citation type="submission" date="2025-08" db="UniProtKB">
        <authorList>
            <consortium name="RefSeq"/>
        </authorList>
    </citation>
    <scope>IDENTIFICATION</scope>
</reference>
<dbReference type="RefSeq" id="XP_016945675.3">
    <property type="nucleotide sequence ID" value="XM_017090186.4"/>
</dbReference>
<protein>
    <recommendedName>
        <fullName evidence="3">RNA polymerase II-associated factor 1 homolog</fullName>
    </recommendedName>
</protein>
<evidence type="ECO:0000256" key="3">
    <source>
        <dbReference type="ARBA" id="ARBA00020462"/>
    </source>
</evidence>
<gene>
    <name evidence="6" type="primary">LOC108021456</name>
</gene>
<dbReference type="GO" id="GO:0003682">
    <property type="term" value="F:chromatin binding"/>
    <property type="evidence" value="ECO:0007669"/>
    <property type="project" value="TreeGrafter"/>
</dbReference>
<sequence>MASNVRNNPKDRDEKHNQFVGPIVYKNEVPGPALDCKILPCGKDILEYTEKPVALARHEPPFAHHFRGLHELFDFDLLDQSVYDRPPQSGQQMDPRDAALLADIEPLTCGYSKPRPSRAQECAQMFSKERDQVPRPRPELKRFVPEINAQKTLLPLCVDEQRDLINSTFEEIKKPILRHPTKPDSTARPLVILPVFPDTELQTYSFVQMQFDIPPNENNQNLIKDFGNYLVNFSIHQCEPGEKYYLSDQRYKEDKGPDNFERGERIILRERDKALHYVSVDKHIKLRRERPRPQALANKCLLQVKQVAMEAK</sequence>
<name>A0AB39ZYN2_DROSZ</name>
<evidence type="ECO:0000256" key="1">
    <source>
        <dbReference type="ARBA" id="ARBA00004123"/>
    </source>
</evidence>
<proteinExistence type="inferred from homology"/>